<dbReference type="InterPro" id="IPR036782">
    <property type="entry name" value="NE0471-like_N"/>
</dbReference>
<dbReference type="SUPFAM" id="SSF143880">
    <property type="entry name" value="NE0471 N-terminal domain-like"/>
    <property type="match status" value="1"/>
</dbReference>
<gene>
    <name evidence="1" type="ORF">FNW21_13045</name>
</gene>
<reference evidence="1 2" key="1">
    <citation type="submission" date="2019-07" db="EMBL/GenBank/DDBJ databases">
        <title>Novel species of Flavobacterium.</title>
        <authorList>
            <person name="Liu Q."/>
            <person name="Xin Y.-H."/>
        </authorList>
    </citation>
    <scope>NUCLEOTIDE SEQUENCE [LARGE SCALE GENOMIC DNA]</scope>
    <source>
        <strain evidence="1 2">LB1R34</strain>
    </source>
</reference>
<organism evidence="1 2">
    <name type="scientific">Flavobacterium restrictum</name>
    <dbReference type="NCBI Taxonomy" id="2594428"/>
    <lineage>
        <taxon>Bacteria</taxon>
        <taxon>Pseudomonadati</taxon>
        <taxon>Bacteroidota</taxon>
        <taxon>Flavobacteriia</taxon>
        <taxon>Flavobacteriales</taxon>
        <taxon>Flavobacteriaceae</taxon>
        <taxon>Flavobacterium</taxon>
    </lineage>
</organism>
<dbReference type="Proteomes" id="UP000316371">
    <property type="component" value="Unassembled WGS sequence"/>
</dbReference>
<dbReference type="RefSeq" id="WP_144257199.1">
    <property type="nucleotide sequence ID" value="NZ_VJZT01000015.1"/>
</dbReference>
<comment type="caution">
    <text evidence="1">The sequence shown here is derived from an EMBL/GenBank/DDBJ whole genome shotgun (WGS) entry which is preliminary data.</text>
</comment>
<dbReference type="OrthoDB" id="9803723at2"/>
<dbReference type="EMBL" id="VJZT01000015">
    <property type="protein sequence ID" value="TRX36646.1"/>
    <property type="molecule type" value="Genomic_DNA"/>
</dbReference>
<evidence type="ECO:0000313" key="2">
    <source>
        <dbReference type="Proteomes" id="UP000316371"/>
    </source>
</evidence>
<sequence>MFKVKKIITVTPYSIVCELNNGILKKLDILPLLEKHANFQGIDQLKNKATFESVAIGDMGELFWKNIITTSNNEKWDYDISPEFIFHNGITIDS</sequence>
<evidence type="ECO:0000313" key="1">
    <source>
        <dbReference type="EMBL" id="TRX36646.1"/>
    </source>
</evidence>
<keyword evidence="2" id="KW-1185">Reference proteome</keyword>
<name>A0A553DV48_9FLAO</name>
<dbReference type="AlphaFoldDB" id="A0A553DV48"/>
<accession>A0A553DV48</accession>
<dbReference type="Gene3D" id="3.30.2020.10">
    <property type="entry name" value="NE0471-like N-terminal domain"/>
    <property type="match status" value="1"/>
</dbReference>
<protein>
    <submittedName>
        <fullName evidence="1">DUF2442 domain-containing protein</fullName>
    </submittedName>
</protein>
<proteinExistence type="predicted"/>